<reference evidence="2 3" key="1">
    <citation type="submission" date="2016-05" db="EMBL/GenBank/DDBJ databases">
        <title>A degradative enzymes factory behind the ericoid mycorrhizal symbiosis.</title>
        <authorList>
            <consortium name="DOE Joint Genome Institute"/>
            <person name="Martino E."/>
            <person name="Morin E."/>
            <person name="Grelet G."/>
            <person name="Kuo A."/>
            <person name="Kohler A."/>
            <person name="Daghino S."/>
            <person name="Barry K."/>
            <person name="Choi C."/>
            <person name="Cichocki N."/>
            <person name="Clum A."/>
            <person name="Copeland A."/>
            <person name="Hainaut M."/>
            <person name="Haridas S."/>
            <person name="Labutti K."/>
            <person name="Lindquist E."/>
            <person name="Lipzen A."/>
            <person name="Khouja H.-R."/>
            <person name="Murat C."/>
            <person name="Ohm R."/>
            <person name="Olson A."/>
            <person name="Spatafora J."/>
            <person name="Veneault-Fourrey C."/>
            <person name="Henrissat B."/>
            <person name="Grigoriev I."/>
            <person name="Martin F."/>
            <person name="Perotto S."/>
        </authorList>
    </citation>
    <scope>NUCLEOTIDE SEQUENCE [LARGE SCALE GENOMIC DNA]</scope>
    <source>
        <strain evidence="2 3">UAMH 7357</strain>
    </source>
</reference>
<evidence type="ECO:0000313" key="3">
    <source>
        <dbReference type="Proteomes" id="UP000235672"/>
    </source>
</evidence>
<dbReference type="AlphaFoldDB" id="A0A2J6PW46"/>
<sequence length="236" mass="26980">MGEPDQRALWMSGPQVSFASRLLQLKTRLRECRELHEECKTTNTIMPTRLVEITRTSDFSVRLVNSNDLEAGLIKYTALSHCWGTIDDGPPKTTMRNFKAPADQIPWNDLPQTFRDAIKVTNALDMRYIWIDSLCIIQDDEKDWQREAARMAGVFGGSDLIIAAADSYNSHVGLFLDSIAPPSIHFKENDSSIRMVRFSPATFNRLSSTFLNDRGWVFQELLLSKRKVQFGQDQLY</sequence>
<dbReference type="PANTHER" id="PTHR33112">
    <property type="entry name" value="DOMAIN PROTEIN, PUTATIVE-RELATED"/>
    <property type="match status" value="1"/>
</dbReference>
<dbReference type="STRING" id="1745343.A0A2J6PW46"/>
<dbReference type="PANTHER" id="PTHR33112:SF16">
    <property type="entry name" value="HETEROKARYON INCOMPATIBILITY DOMAIN-CONTAINING PROTEIN"/>
    <property type="match status" value="1"/>
</dbReference>
<protein>
    <submittedName>
        <fullName evidence="2">HET-domain-containing protein</fullName>
    </submittedName>
</protein>
<dbReference type="OrthoDB" id="8300194at2759"/>
<gene>
    <name evidence="2" type="ORF">NA56DRAFT_248386</name>
</gene>
<dbReference type="InterPro" id="IPR010730">
    <property type="entry name" value="HET"/>
</dbReference>
<dbReference type="Pfam" id="PF06985">
    <property type="entry name" value="HET"/>
    <property type="match status" value="1"/>
</dbReference>
<dbReference type="EMBL" id="KZ613495">
    <property type="protein sequence ID" value="PMD18261.1"/>
    <property type="molecule type" value="Genomic_DNA"/>
</dbReference>
<evidence type="ECO:0000259" key="1">
    <source>
        <dbReference type="Pfam" id="PF06985"/>
    </source>
</evidence>
<dbReference type="Proteomes" id="UP000235672">
    <property type="component" value="Unassembled WGS sequence"/>
</dbReference>
<feature type="domain" description="Heterokaryon incompatibility" evidence="1">
    <location>
        <begin position="76"/>
        <end position="220"/>
    </location>
</feature>
<organism evidence="2 3">
    <name type="scientific">Hyaloscypha hepaticicola</name>
    <dbReference type="NCBI Taxonomy" id="2082293"/>
    <lineage>
        <taxon>Eukaryota</taxon>
        <taxon>Fungi</taxon>
        <taxon>Dikarya</taxon>
        <taxon>Ascomycota</taxon>
        <taxon>Pezizomycotina</taxon>
        <taxon>Leotiomycetes</taxon>
        <taxon>Helotiales</taxon>
        <taxon>Hyaloscyphaceae</taxon>
        <taxon>Hyaloscypha</taxon>
    </lineage>
</organism>
<keyword evidence="3" id="KW-1185">Reference proteome</keyword>
<name>A0A2J6PW46_9HELO</name>
<evidence type="ECO:0000313" key="2">
    <source>
        <dbReference type="EMBL" id="PMD18261.1"/>
    </source>
</evidence>
<accession>A0A2J6PW46</accession>
<proteinExistence type="predicted"/>